<dbReference type="KEGG" id="emar:D1013_15135"/>
<evidence type="ECO:0000313" key="3">
    <source>
        <dbReference type="Proteomes" id="UP000276309"/>
    </source>
</evidence>
<proteinExistence type="predicted"/>
<dbReference type="PROSITE" id="PS51257">
    <property type="entry name" value="PROKAR_LIPOPROTEIN"/>
    <property type="match status" value="1"/>
</dbReference>
<dbReference type="Pfam" id="PF13517">
    <property type="entry name" value="FG-GAP_3"/>
    <property type="match status" value="1"/>
</dbReference>
<dbReference type="PANTHER" id="PTHR46580:SF4">
    <property type="entry name" value="ATP_GTP-BINDING PROTEIN"/>
    <property type="match status" value="1"/>
</dbReference>
<keyword evidence="1" id="KW-0732">Signal</keyword>
<accession>A0A3G2L8M0</accession>
<dbReference type="SUPFAM" id="SSF69318">
    <property type="entry name" value="Integrin alpha N-terminal domain"/>
    <property type="match status" value="1"/>
</dbReference>
<dbReference type="Gene3D" id="2.130.10.130">
    <property type="entry name" value="Integrin alpha, N-terminal"/>
    <property type="match status" value="1"/>
</dbReference>
<dbReference type="EMBL" id="CP032050">
    <property type="protein sequence ID" value="AYN68615.1"/>
    <property type="molecule type" value="Genomic_DNA"/>
</dbReference>
<reference evidence="2 3" key="1">
    <citation type="submission" date="2018-08" db="EMBL/GenBank/DDBJ databases">
        <title>The reduced genetic potential of extracellular carbohydrate catabolism in Euzebyella marina RN62, a Flavobacteriia bacterium isolated from the hadal water.</title>
        <authorList>
            <person name="Xue C."/>
        </authorList>
    </citation>
    <scope>NUCLEOTIDE SEQUENCE [LARGE SCALE GENOMIC DNA]</scope>
    <source>
        <strain evidence="2 3">RN62</strain>
    </source>
</reference>
<evidence type="ECO:0000313" key="2">
    <source>
        <dbReference type="EMBL" id="AYN68615.1"/>
    </source>
</evidence>
<dbReference type="PANTHER" id="PTHR46580">
    <property type="entry name" value="SENSOR KINASE-RELATED"/>
    <property type="match status" value="1"/>
</dbReference>
<dbReference type="AlphaFoldDB" id="A0A3G2L8M0"/>
<gene>
    <name evidence="2" type="ORF">D1013_15135</name>
</gene>
<dbReference type="InterPro" id="IPR028994">
    <property type="entry name" value="Integrin_alpha_N"/>
</dbReference>
<sequence>MRKLFTYSIIIWSLAGCQSNSKPKKVDTAEPKATQLTGSELAQIHCASCHSYVSPEMLPKNIWKEDVLPAMAQRLGLYTNGVLNDSIFGNAENAKVVKQAHIYPEHPIIAQEDWRKLEEFYTQNAPEKVPSPVYNESIDLNLKQFEYREVEFGHRPPMTTMVKIRPNQEGVLFADGKPKSNVLSFLDAQQQLQKNILTFNTPIQWEQKGDSSQLLSVGKNIFPNDLSKGTLQGLSNIGDDSAQVRLTSILKGLQRPVHMAYGDLTGNGQEDMVICEYGDHTGQLVLYENRENQWQPKVIKKASGAIKSVIKDVNKDGKLDIICLMAQGEEGIYCFENQGNGNFQEKRWLQFSPLNGSQNFEYIDFNGDGFDDLLYVCGDNADKTPILKDYHGVYIYLNDGEMNFDQAYFFRMNGAYNALPIDFDKDGDLDIAAISFFPDYANRPEESFVYLENKGNLNFSAQSFPKASNGRWLVMDAGDIDGDGDVDLALGSFVYFLAKGDTTGLSKRWLSESPSVAILENMYIP</sequence>
<evidence type="ECO:0000256" key="1">
    <source>
        <dbReference type="ARBA" id="ARBA00022729"/>
    </source>
</evidence>
<dbReference type="Proteomes" id="UP000276309">
    <property type="component" value="Chromosome"/>
</dbReference>
<keyword evidence="3" id="KW-1185">Reference proteome</keyword>
<dbReference type="RefSeq" id="WP_121849628.1">
    <property type="nucleotide sequence ID" value="NZ_CP032050.1"/>
</dbReference>
<dbReference type="OrthoDB" id="1391917at2"/>
<name>A0A3G2L8M0_9FLAO</name>
<dbReference type="InterPro" id="IPR013517">
    <property type="entry name" value="FG-GAP"/>
</dbReference>
<organism evidence="2 3">
    <name type="scientific">Euzebyella marina</name>
    <dbReference type="NCBI Taxonomy" id="1761453"/>
    <lineage>
        <taxon>Bacteria</taxon>
        <taxon>Pseudomonadati</taxon>
        <taxon>Bacteroidota</taxon>
        <taxon>Flavobacteriia</taxon>
        <taxon>Flavobacteriales</taxon>
        <taxon>Flavobacteriaceae</taxon>
        <taxon>Euzebyella</taxon>
    </lineage>
</organism>
<protein>
    <submittedName>
        <fullName evidence="2">VCBS repeat-containing protein</fullName>
    </submittedName>
</protein>